<evidence type="ECO:0000313" key="2">
    <source>
        <dbReference type="Proteomes" id="UP000237947"/>
    </source>
</evidence>
<gene>
    <name evidence="1" type="ORF">C5Q98_01440</name>
</gene>
<name>A0A2S0KLR8_9FIRM</name>
<evidence type="ECO:0008006" key="3">
    <source>
        <dbReference type="Google" id="ProtNLM"/>
    </source>
</evidence>
<dbReference type="EMBL" id="CP027226">
    <property type="protein sequence ID" value="AVM41980.1"/>
    <property type="molecule type" value="Genomic_DNA"/>
</dbReference>
<dbReference type="Proteomes" id="UP000237947">
    <property type="component" value="Chromosome"/>
</dbReference>
<dbReference type="RefSeq" id="WP_106011966.1">
    <property type="nucleotide sequence ID" value="NZ_CP027226.1"/>
</dbReference>
<accession>A0A2S0KLR8</accession>
<dbReference type="Pfam" id="PF14286">
    <property type="entry name" value="DHHW"/>
    <property type="match status" value="1"/>
</dbReference>
<sequence length="387" mass="43893">MKKINKIFVACLGVLVFATTATLLFSKPKEFSWTERRPLNVWPDFNLRSVEAGEWSKNVDSALADQFPARDELLGLKAFTQKYTGKSDNGRVYFAKKDHLIEVNREINAKQLQLNIDDMIDFYENQFLKTSTGQRGSLVLAPTLAEVGKDLLPAYAPDANQAPLLNEAYAKGKAGGLNAPNLLEALSNKYKNLNNDEHLYFRTDHHWTQLGAHTAYLAYLEGLGEDLITEQYSIKKVSDNFYGTNWAKASTKTIAPDDVYAYERDALNDVKVYNKDGQLVRKGFYNEEALSGTDPYEYFLGANQDYIRLENNINGNNKKLLIFKDSFANAFLPFLCDEYTSITIVDLRYLSTPVSEILEQGEFTDLMYLYNIVTLAGDNNTYKLLQD</sequence>
<proteinExistence type="predicted"/>
<dbReference type="KEGG" id="fsa:C5Q98_01440"/>
<keyword evidence="2" id="KW-1185">Reference proteome</keyword>
<organism evidence="1 2">
    <name type="scientific">Fastidiosipila sanguinis</name>
    <dbReference type="NCBI Taxonomy" id="236753"/>
    <lineage>
        <taxon>Bacteria</taxon>
        <taxon>Bacillati</taxon>
        <taxon>Bacillota</taxon>
        <taxon>Clostridia</taxon>
        <taxon>Eubacteriales</taxon>
        <taxon>Oscillospiraceae</taxon>
        <taxon>Fastidiosipila</taxon>
    </lineage>
</organism>
<protein>
    <recommendedName>
        <fullName evidence="3">AlgX/AlgJ SGNH hydrolase-like domain-containing protein</fullName>
    </recommendedName>
</protein>
<evidence type="ECO:0000313" key="1">
    <source>
        <dbReference type="EMBL" id="AVM41980.1"/>
    </source>
</evidence>
<dbReference type="OrthoDB" id="175771at2"/>
<reference evidence="2" key="1">
    <citation type="submission" date="2018-02" db="EMBL/GenBank/DDBJ databases">
        <authorList>
            <person name="Holder M.E."/>
            <person name="Ajami N.J."/>
            <person name="Petrosino J.F."/>
        </authorList>
    </citation>
    <scope>NUCLEOTIDE SEQUENCE [LARGE SCALE GENOMIC DNA]</scope>
    <source>
        <strain evidence="2">CCUG 47711</strain>
    </source>
</reference>
<dbReference type="AlphaFoldDB" id="A0A2S0KLR8"/>
<dbReference type="InterPro" id="IPR025945">
    <property type="entry name" value="DHHW"/>
</dbReference>